<comment type="subcellular location">
    <subcellularLocation>
        <location evidence="1">Cell membrane</location>
        <topology evidence="1">Lipid-anchor</topology>
        <topology evidence="1">GPI-anchor</topology>
    </subcellularLocation>
</comment>
<comment type="caution">
    <text evidence="11">The sequence shown here is derived from an EMBL/GenBank/DDBJ whole genome shotgun (WGS) entry which is preliminary data.</text>
</comment>
<evidence type="ECO:0000256" key="9">
    <source>
        <dbReference type="SAM" id="SignalP"/>
    </source>
</evidence>
<keyword evidence="2" id="KW-1003">Cell membrane</keyword>
<evidence type="ECO:0000313" key="12">
    <source>
        <dbReference type="Proteomes" id="UP000826271"/>
    </source>
</evidence>
<dbReference type="PANTHER" id="PTHR31044:SF33">
    <property type="entry name" value="PLASMODESMATA CALLOSE-BINDING PROTEIN 5"/>
    <property type="match status" value="1"/>
</dbReference>
<keyword evidence="12" id="KW-1185">Reference proteome</keyword>
<sequence>MGILSGALPLFFLVFSLVFAVAAAQGGSGGGPARELWCVAKNNAEDAALESALDWTCGAGGADCGPIQNGGPCYDGSDLQRTASYAFNDYYHKHGPSDDNCNFANTAALTSLNPSHDGCKFPSRFTISANPVITNFLKNLKKDSQTITEGLTNYGVNSNPSLSFLNSLPFTRNWLILQGSIKWEKKIDTGKTKYISAEEAIMLSSGAPPSLKVSLPLPMIGSISSGNANLNGPVTVTDSADLKRLGFIDLLSSAINQASSL</sequence>
<evidence type="ECO:0000256" key="1">
    <source>
        <dbReference type="ARBA" id="ARBA00004609"/>
    </source>
</evidence>
<evidence type="ECO:0000259" key="10">
    <source>
        <dbReference type="SMART" id="SM00768"/>
    </source>
</evidence>
<dbReference type="Gene3D" id="1.20.58.1040">
    <property type="match status" value="1"/>
</dbReference>
<dbReference type="GO" id="GO:0098552">
    <property type="term" value="C:side of membrane"/>
    <property type="evidence" value="ECO:0007669"/>
    <property type="project" value="UniProtKB-KW"/>
</dbReference>
<dbReference type="GO" id="GO:0005886">
    <property type="term" value="C:plasma membrane"/>
    <property type="evidence" value="ECO:0007669"/>
    <property type="project" value="UniProtKB-SubCell"/>
</dbReference>
<dbReference type="Proteomes" id="UP000826271">
    <property type="component" value="Unassembled WGS sequence"/>
</dbReference>
<dbReference type="InterPro" id="IPR044788">
    <property type="entry name" value="X8_dom_prot"/>
</dbReference>
<evidence type="ECO:0000256" key="8">
    <source>
        <dbReference type="ARBA" id="ARBA00023288"/>
    </source>
</evidence>
<keyword evidence="8" id="KW-0449">Lipoprotein</keyword>
<dbReference type="SMART" id="SM00768">
    <property type="entry name" value="X8"/>
    <property type="match status" value="1"/>
</dbReference>
<dbReference type="Pfam" id="PF07983">
    <property type="entry name" value="X8"/>
    <property type="match status" value="1"/>
</dbReference>
<dbReference type="AlphaFoldDB" id="A0AAV6Y327"/>
<gene>
    <name evidence="11" type="ORF">BUALT_Bualt03G0189600</name>
</gene>
<dbReference type="InterPro" id="IPR012946">
    <property type="entry name" value="X8"/>
</dbReference>
<evidence type="ECO:0000256" key="2">
    <source>
        <dbReference type="ARBA" id="ARBA00022475"/>
    </source>
</evidence>
<evidence type="ECO:0000256" key="5">
    <source>
        <dbReference type="ARBA" id="ARBA00023136"/>
    </source>
</evidence>
<keyword evidence="4 9" id="KW-0732">Signal</keyword>
<evidence type="ECO:0000313" key="11">
    <source>
        <dbReference type="EMBL" id="KAG8386827.1"/>
    </source>
</evidence>
<keyword evidence="7" id="KW-0325">Glycoprotein</keyword>
<dbReference type="EMBL" id="WHWC01000003">
    <property type="protein sequence ID" value="KAG8386827.1"/>
    <property type="molecule type" value="Genomic_DNA"/>
</dbReference>
<keyword evidence="5" id="KW-0472">Membrane</keyword>
<evidence type="ECO:0000256" key="7">
    <source>
        <dbReference type="ARBA" id="ARBA00023180"/>
    </source>
</evidence>
<keyword evidence="3" id="KW-0336">GPI-anchor</keyword>
<evidence type="ECO:0000256" key="6">
    <source>
        <dbReference type="ARBA" id="ARBA00023157"/>
    </source>
</evidence>
<organism evidence="11 12">
    <name type="scientific">Buddleja alternifolia</name>
    <dbReference type="NCBI Taxonomy" id="168488"/>
    <lineage>
        <taxon>Eukaryota</taxon>
        <taxon>Viridiplantae</taxon>
        <taxon>Streptophyta</taxon>
        <taxon>Embryophyta</taxon>
        <taxon>Tracheophyta</taxon>
        <taxon>Spermatophyta</taxon>
        <taxon>Magnoliopsida</taxon>
        <taxon>eudicotyledons</taxon>
        <taxon>Gunneridae</taxon>
        <taxon>Pentapetalae</taxon>
        <taxon>asterids</taxon>
        <taxon>lamiids</taxon>
        <taxon>Lamiales</taxon>
        <taxon>Scrophulariaceae</taxon>
        <taxon>Buddlejeae</taxon>
        <taxon>Buddleja</taxon>
    </lineage>
</organism>
<feature type="signal peptide" evidence="9">
    <location>
        <begin position="1"/>
        <end position="24"/>
    </location>
</feature>
<reference evidence="11" key="1">
    <citation type="submission" date="2019-10" db="EMBL/GenBank/DDBJ databases">
        <authorList>
            <person name="Zhang R."/>
            <person name="Pan Y."/>
            <person name="Wang J."/>
            <person name="Ma R."/>
            <person name="Yu S."/>
        </authorList>
    </citation>
    <scope>NUCLEOTIDE SEQUENCE</scope>
    <source>
        <strain evidence="11">LA-IB0</strain>
        <tissue evidence="11">Leaf</tissue>
    </source>
</reference>
<dbReference type="PANTHER" id="PTHR31044">
    <property type="entry name" value="BETA-1,3 GLUCANASE"/>
    <property type="match status" value="1"/>
</dbReference>
<accession>A0AAV6Y327</accession>
<feature type="chain" id="PRO_5043372517" description="X8 domain-containing protein" evidence="9">
    <location>
        <begin position="25"/>
        <end position="261"/>
    </location>
</feature>
<dbReference type="FunFam" id="1.20.58.1040:FF:000001">
    <property type="entry name" value="Glucan endo-1,3-beta-glucosidase 4"/>
    <property type="match status" value="1"/>
</dbReference>
<feature type="domain" description="X8" evidence="10">
    <location>
        <begin position="36"/>
        <end position="121"/>
    </location>
</feature>
<dbReference type="GO" id="GO:0009506">
    <property type="term" value="C:plasmodesma"/>
    <property type="evidence" value="ECO:0007669"/>
    <property type="project" value="UniProtKB-ARBA"/>
</dbReference>
<proteinExistence type="predicted"/>
<keyword evidence="6" id="KW-1015">Disulfide bond</keyword>
<protein>
    <recommendedName>
        <fullName evidence="10">X8 domain-containing protein</fullName>
    </recommendedName>
</protein>
<name>A0AAV6Y327_9LAMI</name>
<evidence type="ECO:0000256" key="3">
    <source>
        <dbReference type="ARBA" id="ARBA00022622"/>
    </source>
</evidence>
<evidence type="ECO:0000256" key="4">
    <source>
        <dbReference type="ARBA" id="ARBA00022729"/>
    </source>
</evidence>